<proteinExistence type="predicted"/>
<reference evidence="1 2" key="1">
    <citation type="submission" date="2018-12" db="EMBL/GenBank/DDBJ databases">
        <title>Sequencing of bacterial isolates from soil warming experiment in Harvard Forest, Massachusetts, USA.</title>
        <authorList>
            <person name="Deangelis K."/>
        </authorList>
    </citation>
    <scope>NUCLEOTIDE SEQUENCE [LARGE SCALE GENOMIC DNA]</scope>
    <source>
        <strain evidence="1 2">EB153</strain>
    </source>
</reference>
<accession>A0A3R9NW23</accession>
<dbReference type="EMBL" id="RSDW01000001">
    <property type="protein sequence ID" value="RSL15011.1"/>
    <property type="molecule type" value="Genomic_DNA"/>
</dbReference>
<evidence type="ECO:0000313" key="1">
    <source>
        <dbReference type="EMBL" id="RSL15011.1"/>
    </source>
</evidence>
<dbReference type="Proteomes" id="UP000269669">
    <property type="component" value="Unassembled WGS sequence"/>
</dbReference>
<keyword evidence="2" id="KW-1185">Reference proteome</keyword>
<name>A0A3R9NW23_9BACT</name>
<dbReference type="AlphaFoldDB" id="A0A3R9NW23"/>
<organism evidence="1 2">
    <name type="scientific">Edaphobacter aggregans</name>
    <dbReference type="NCBI Taxonomy" id="570835"/>
    <lineage>
        <taxon>Bacteria</taxon>
        <taxon>Pseudomonadati</taxon>
        <taxon>Acidobacteriota</taxon>
        <taxon>Terriglobia</taxon>
        <taxon>Terriglobales</taxon>
        <taxon>Acidobacteriaceae</taxon>
        <taxon>Edaphobacter</taxon>
    </lineage>
</organism>
<evidence type="ECO:0000313" key="2">
    <source>
        <dbReference type="Proteomes" id="UP000269669"/>
    </source>
</evidence>
<sequence length="128" mass="14168">MPHVVVPVGNHLHGLSTSLQLTHNLVGDTPLRATYCAIACPKCGPSPLWSLNRLLYVIAEIYDPSCQRDLALWLAFTPIAPKERSPFVRNQRRDQSVECALARLQLAGMFLIKREKGTAVLHNDAVSP</sequence>
<gene>
    <name evidence="1" type="ORF">EDE15_0484</name>
</gene>
<comment type="caution">
    <text evidence="1">The sequence shown here is derived from an EMBL/GenBank/DDBJ whole genome shotgun (WGS) entry which is preliminary data.</text>
</comment>
<protein>
    <submittedName>
        <fullName evidence="1">Uncharacterized protein</fullName>
    </submittedName>
</protein>